<accession>A0AAD3SU57</accession>
<gene>
    <name evidence="2" type="ORF">Nepgr_018757</name>
</gene>
<dbReference type="EMBL" id="BSYO01000017">
    <property type="protein sequence ID" value="GMH16916.1"/>
    <property type="molecule type" value="Genomic_DNA"/>
</dbReference>
<evidence type="ECO:0000313" key="2">
    <source>
        <dbReference type="EMBL" id="GMH16916.1"/>
    </source>
</evidence>
<keyword evidence="1" id="KW-0472">Membrane</keyword>
<name>A0AAD3SU57_NEPGR</name>
<protein>
    <submittedName>
        <fullName evidence="2">Uncharacterized protein</fullName>
    </submittedName>
</protein>
<feature type="transmembrane region" description="Helical" evidence="1">
    <location>
        <begin position="210"/>
        <end position="237"/>
    </location>
</feature>
<evidence type="ECO:0000313" key="3">
    <source>
        <dbReference type="Proteomes" id="UP001279734"/>
    </source>
</evidence>
<sequence>MLWLWQCDPILLGSSSASRKMLKLDSAVAISSAAFCLAAVQMLMGDVAVGTLGGSLLDVEKVFQWSCSCWPWANRPWFCNLPVLMLRVKLALTVDSSRPLYPWLFYEAAGSSLRCRCNPMLQLLMALFVEQQLCYVMEAAGFVDLDPDCFLNSAVLPEAVSCKCWDKLMPSWLFLPLDGRCAGYCSWLSVAGHRSALIGCYCLCMQSVKLVSASVGAIVLAIAIHSFFLLILGLNAYAAMEMGSIANMVGCWVVLAGSLSAVISGSCVCSLTGYRPAVL</sequence>
<comment type="caution">
    <text evidence="2">The sequence shown here is derived from an EMBL/GenBank/DDBJ whole genome shotgun (WGS) entry which is preliminary data.</text>
</comment>
<keyword evidence="1" id="KW-0812">Transmembrane</keyword>
<keyword evidence="3" id="KW-1185">Reference proteome</keyword>
<dbReference type="AlphaFoldDB" id="A0AAD3SU57"/>
<organism evidence="2 3">
    <name type="scientific">Nepenthes gracilis</name>
    <name type="common">Slender pitcher plant</name>
    <dbReference type="NCBI Taxonomy" id="150966"/>
    <lineage>
        <taxon>Eukaryota</taxon>
        <taxon>Viridiplantae</taxon>
        <taxon>Streptophyta</taxon>
        <taxon>Embryophyta</taxon>
        <taxon>Tracheophyta</taxon>
        <taxon>Spermatophyta</taxon>
        <taxon>Magnoliopsida</taxon>
        <taxon>eudicotyledons</taxon>
        <taxon>Gunneridae</taxon>
        <taxon>Pentapetalae</taxon>
        <taxon>Caryophyllales</taxon>
        <taxon>Nepenthaceae</taxon>
        <taxon>Nepenthes</taxon>
    </lineage>
</organism>
<proteinExistence type="predicted"/>
<feature type="transmembrane region" description="Helical" evidence="1">
    <location>
        <begin position="249"/>
        <end position="274"/>
    </location>
</feature>
<reference evidence="2" key="1">
    <citation type="submission" date="2023-05" db="EMBL/GenBank/DDBJ databases">
        <title>Nepenthes gracilis genome sequencing.</title>
        <authorList>
            <person name="Fukushima K."/>
        </authorList>
    </citation>
    <scope>NUCLEOTIDE SEQUENCE</scope>
    <source>
        <strain evidence="2">SING2019-196</strain>
    </source>
</reference>
<keyword evidence="1" id="KW-1133">Transmembrane helix</keyword>
<dbReference type="Proteomes" id="UP001279734">
    <property type="component" value="Unassembled WGS sequence"/>
</dbReference>
<evidence type="ECO:0000256" key="1">
    <source>
        <dbReference type="SAM" id="Phobius"/>
    </source>
</evidence>